<protein>
    <submittedName>
        <fullName evidence="2">Uncharacterized protein</fullName>
    </submittedName>
</protein>
<gene>
    <name evidence="2" type="ORF">BN381_130158</name>
</gene>
<evidence type="ECO:0000256" key="1">
    <source>
        <dbReference type="SAM" id="MobiDB-lite"/>
    </source>
</evidence>
<feature type="compositionally biased region" description="Polar residues" evidence="1">
    <location>
        <begin position="98"/>
        <end position="128"/>
    </location>
</feature>
<dbReference type="AlphaFoldDB" id="R4YWZ8"/>
<dbReference type="HOGENOM" id="CLU_1892362_0_0_11"/>
<evidence type="ECO:0000313" key="2">
    <source>
        <dbReference type="EMBL" id="CCM62600.1"/>
    </source>
</evidence>
<comment type="caution">
    <text evidence="2">The sequence shown here is derived from an EMBL/GenBank/DDBJ whole genome shotgun (WGS) entry which is preliminary data.</text>
</comment>
<dbReference type="STRING" id="1229780.BN381_130158"/>
<evidence type="ECO:0000313" key="3">
    <source>
        <dbReference type="Proteomes" id="UP000018291"/>
    </source>
</evidence>
<organism evidence="2 3">
    <name type="scientific">Candidatus Neomicrothrix parvicella RN1</name>
    <dbReference type="NCBI Taxonomy" id="1229780"/>
    <lineage>
        <taxon>Bacteria</taxon>
        <taxon>Bacillati</taxon>
        <taxon>Actinomycetota</taxon>
        <taxon>Acidimicrobiia</taxon>
        <taxon>Acidimicrobiales</taxon>
        <taxon>Microthrixaceae</taxon>
        <taxon>Candidatus Neomicrothrix</taxon>
    </lineage>
</organism>
<proteinExistence type="predicted"/>
<keyword evidence="3" id="KW-1185">Reference proteome</keyword>
<reference evidence="2 3" key="1">
    <citation type="journal article" date="2013" name="ISME J.">
        <title>Metabolic model for the filamentous 'Candidatus Microthrix parvicella' based on genomic and metagenomic analyses.</title>
        <authorList>
            <person name="Jon McIlroy S."/>
            <person name="Kristiansen R."/>
            <person name="Albertsen M."/>
            <person name="Michael Karst S."/>
            <person name="Rossetti S."/>
            <person name="Lund Nielsen J."/>
            <person name="Tandoi V."/>
            <person name="James Seviour R."/>
            <person name="Nielsen P.H."/>
        </authorList>
    </citation>
    <scope>NUCLEOTIDE SEQUENCE [LARGE SCALE GENOMIC DNA]</scope>
    <source>
        <strain evidence="2 3">RN1</strain>
    </source>
</reference>
<sequence>MVLGVPLLAWWRSAKSRSSRLSSGCVPTATSHGSRRLSSCGQSIKTLQYMMSLVKCKRFRSAVGNLNLLEYVLFVDGSLEASCLAGTFIWKPRKRRPTNSATAMSPSTSRSVRTGPSISERSPTSGATTWPRAR</sequence>
<accession>R4YWZ8</accession>
<feature type="region of interest" description="Disordered" evidence="1">
    <location>
        <begin position="95"/>
        <end position="134"/>
    </location>
</feature>
<name>R4YWZ8_9ACTN</name>
<dbReference type="EMBL" id="CANL01000005">
    <property type="protein sequence ID" value="CCM62600.1"/>
    <property type="molecule type" value="Genomic_DNA"/>
</dbReference>
<dbReference type="Proteomes" id="UP000018291">
    <property type="component" value="Unassembled WGS sequence"/>
</dbReference>